<organism evidence="1">
    <name type="scientific">marine sediment metagenome</name>
    <dbReference type="NCBI Taxonomy" id="412755"/>
    <lineage>
        <taxon>unclassified sequences</taxon>
        <taxon>metagenomes</taxon>
        <taxon>ecological metagenomes</taxon>
    </lineage>
</organism>
<accession>A0A0F9UZK2</accession>
<comment type="caution">
    <text evidence="1">The sequence shown here is derived from an EMBL/GenBank/DDBJ whole genome shotgun (WGS) entry which is preliminary data.</text>
</comment>
<reference evidence="1" key="1">
    <citation type="journal article" date="2015" name="Nature">
        <title>Complex archaea that bridge the gap between prokaryotes and eukaryotes.</title>
        <authorList>
            <person name="Spang A."/>
            <person name="Saw J.H."/>
            <person name="Jorgensen S.L."/>
            <person name="Zaremba-Niedzwiedzka K."/>
            <person name="Martijn J."/>
            <person name="Lind A.E."/>
            <person name="van Eijk R."/>
            <person name="Schleper C."/>
            <person name="Guy L."/>
            <person name="Ettema T.J."/>
        </authorList>
    </citation>
    <scope>NUCLEOTIDE SEQUENCE</scope>
</reference>
<proteinExistence type="predicted"/>
<evidence type="ECO:0000313" key="1">
    <source>
        <dbReference type="EMBL" id="KKN59048.1"/>
    </source>
</evidence>
<gene>
    <name evidence="1" type="ORF">LCGC14_0546030</name>
</gene>
<dbReference type="AlphaFoldDB" id="A0A0F9UZK2"/>
<protein>
    <submittedName>
        <fullName evidence="1">Uncharacterized protein</fullName>
    </submittedName>
</protein>
<dbReference type="EMBL" id="LAZR01000741">
    <property type="protein sequence ID" value="KKN59048.1"/>
    <property type="molecule type" value="Genomic_DNA"/>
</dbReference>
<name>A0A0F9UZK2_9ZZZZ</name>
<sequence>MNKEKITIEIETDNPEYAKEICKVMKKFEIKMDEVGF</sequence>